<dbReference type="InterPro" id="IPR006189">
    <property type="entry name" value="CHASE_dom"/>
</dbReference>
<evidence type="ECO:0000256" key="7">
    <source>
        <dbReference type="ARBA" id="ARBA00022692"/>
    </source>
</evidence>
<dbReference type="EC" id="2.7.13.3" evidence="3"/>
<feature type="transmembrane region" description="Helical" evidence="13">
    <location>
        <begin position="542"/>
        <end position="564"/>
    </location>
</feature>
<proteinExistence type="predicted"/>
<dbReference type="InterPro" id="IPR042240">
    <property type="entry name" value="CHASE_sf"/>
</dbReference>
<dbReference type="GO" id="GO:0009414">
    <property type="term" value="P:response to water deprivation"/>
    <property type="evidence" value="ECO:0007669"/>
    <property type="project" value="UniProtKB-ARBA"/>
</dbReference>
<dbReference type="GO" id="GO:0005789">
    <property type="term" value="C:endoplasmic reticulum membrane"/>
    <property type="evidence" value="ECO:0007669"/>
    <property type="project" value="UniProtKB-SubCell"/>
</dbReference>
<dbReference type="SMART" id="SM00387">
    <property type="entry name" value="HATPase_c"/>
    <property type="match status" value="1"/>
</dbReference>
<dbReference type="Pfam" id="PF00072">
    <property type="entry name" value="Response_reg"/>
    <property type="match status" value="1"/>
</dbReference>
<evidence type="ECO:0000256" key="5">
    <source>
        <dbReference type="ARBA" id="ARBA00022553"/>
    </source>
</evidence>
<dbReference type="GO" id="GO:0000155">
    <property type="term" value="F:phosphorelay sensor kinase activity"/>
    <property type="evidence" value="ECO:0007669"/>
    <property type="project" value="InterPro"/>
</dbReference>
<dbReference type="Pfam" id="PF03924">
    <property type="entry name" value="CHASE"/>
    <property type="match status" value="1"/>
</dbReference>
<keyword evidence="9" id="KW-0256">Endoplasmic reticulum</keyword>
<dbReference type="Gene3D" id="3.40.50.2300">
    <property type="match status" value="2"/>
</dbReference>
<dbReference type="InterPro" id="IPR005467">
    <property type="entry name" value="His_kinase_dom"/>
</dbReference>
<dbReference type="PROSITE" id="PS50109">
    <property type="entry name" value="HIS_KIN"/>
    <property type="match status" value="1"/>
</dbReference>
<evidence type="ECO:0000256" key="13">
    <source>
        <dbReference type="SAM" id="Phobius"/>
    </source>
</evidence>
<feature type="domain" description="Histidine kinase" evidence="14">
    <location>
        <begin position="601"/>
        <end position="869"/>
    </location>
</feature>
<dbReference type="InterPro" id="IPR036890">
    <property type="entry name" value="HATPase_C_sf"/>
</dbReference>
<dbReference type="InterPro" id="IPR004358">
    <property type="entry name" value="Sig_transdc_His_kin-like_C"/>
</dbReference>
<dbReference type="InterPro" id="IPR050956">
    <property type="entry name" value="2C_system_His_kinase"/>
</dbReference>
<sequence length="1179" mass="132359">MSITCELSNLTSKKAKESNRGENWRKKPLFFFLILCGLISMVVIVVLMLSRKEETGSCNGEQARVLYRHQNVTRSEIHALVSLFSDSDQVTSFECRKESSPGMWANYGITCSRNMRLEKQETQSYQERAGGIPWNLNLSGLEHSISSEVRICDNLERSLVQPKEPENYEEGKDWDLSSYLRNTWWCLILGVLVCHKIFVSHSKAPTERKEKVSLQESLAQKQQQQRAQTGCRGAGKWRKNILLLGVIAGVSMSVWWFWDTNEKIILKRRETLENMCEERARVLQDQFNVSLNHVHALSILVSTFHHGKTPSAIDQKTFGEYTERTNFERPLTSGVAYALKVPHSKREQFEKEHGWTIKKMETEEQTLVQDCVPENFDPAPIQDEYAPVIFAQETVSHIVSVDMMSGEEDRENILRARASGKGVLTSPFKLLKSNHLGVVLTFAIYDTSLPPDATEEQRVEATIGYLGASYDMPSLVEKLLHQLASKQTIVVDVYDTTNASGLIKMYGSEIGDISEQHISSLDFGDPSRKHEMHCRFKHKLPIPWTAIISSSLVLIITFLVGYIFHDAIIRIAIVEEDCQKMMELKARAEAADVAKSQFLATVSHEIRTPMNGVLGMLKMLMDTELDAKQMDYAQTAHGSGTDLISLINEVLDQAKIESGRLELENVPFDMRFVLDNVSSLLSGKANEKGIELAVYVSSQVPDVVVGDPSRFRQIITNLVGNSIKFTQEKGHIFISVHLADEVREPLNIEDDVLKQRLALGCSESGETISGFPAVNALGSWKSFKTFYSNENHDSDKIKLLVTVEDTGVGIPVEAQGRIFTPFMQADSSTSRTYGGTGIGLSISKRLVELMQGEMGFVSEPGIGSTFSFTGVFGKAETNSLVAKFERFDLAIQEFKGLKALVVDRRNIRAEVTRYHLQRLGILADIVSSLRMACTYVRKSENLAMVLIDKDAWDKKDFDDLLSSSKETSTRLPKILLLATSATLVERSEMKSSGLIDEVVIKPLRMSVLICCLQETLVNGKKRQPNRKRINLGHLLREKRILVVDDNLVNRRVAEGALKKYGAIVTCVESGKLALAMLKPPHNFDACFMDLQMPEMDGFEATRRVRDLEREINEKIACGEVSAEMYSKFSSWHVPILAMTADVTQATNEKCVKCGMDGYVSKPFEEETLYAAVARFFESG</sequence>
<name>A0A1J3EJQ2_NOCCA</name>
<evidence type="ECO:0000256" key="1">
    <source>
        <dbReference type="ARBA" id="ARBA00000085"/>
    </source>
</evidence>
<organism evidence="17">
    <name type="scientific">Noccaea caerulescens</name>
    <name type="common">Alpine penny-cress</name>
    <name type="synonym">Thlaspi caerulescens</name>
    <dbReference type="NCBI Taxonomy" id="107243"/>
    <lineage>
        <taxon>Eukaryota</taxon>
        <taxon>Viridiplantae</taxon>
        <taxon>Streptophyta</taxon>
        <taxon>Embryophyta</taxon>
        <taxon>Tracheophyta</taxon>
        <taxon>Spermatophyta</taxon>
        <taxon>Magnoliopsida</taxon>
        <taxon>eudicotyledons</taxon>
        <taxon>Gunneridae</taxon>
        <taxon>Pentapetalae</taxon>
        <taxon>rosids</taxon>
        <taxon>malvids</taxon>
        <taxon>Brassicales</taxon>
        <taxon>Brassicaceae</taxon>
        <taxon>Coluteocarpeae</taxon>
        <taxon>Noccaea</taxon>
    </lineage>
</organism>
<dbReference type="GO" id="GO:0034757">
    <property type="term" value="P:negative regulation of iron ion transport"/>
    <property type="evidence" value="ECO:0007669"/>
    <property type="project" value="UniProtKB-ARBA"/>
</dbReference>
<dbReference type="SMR" id="A0A1J3EJQ2"/>
<evidence type="ECO:0000259" key="16">
    <source>
        <dbReference type="PROSITE" id="PS50839"/>
    </source>
</evidence>
<dbReference type="SMART" id="SM00388">
    <property type="entry name" value="HisKA"/>
    <property type="match status" value="1"/>
</dbReference>
<dbReference type="SUPFAM" id="SSF55874">
    <property type="entry name" value="ATPase domain of HSP90 chaperone/DNA topoisomerase II/histidine kinase"/>
    <property type="match status" value="1"/>
</dbReference>
<dbReference type="Gene3D" id="6.10.250.1190">
    <property type="match status" value="1"/>
</dbReference>
<evidence type="ECO:0000259" key="14">
    <source>
        <dbReference type="PROSITE" id="PS50109"/>
    </source>
</evidence>
<dbReference type="Pfam" id="PF02518">
    <property type="entry name" value="HATPase_c"/>
    <property type="match status" value="1"/>
</dbReference>
<feature type="transmembrane region" description="Helical" evidence="13">
    <location>
        <begin position="241"/>
        <end position="258"/>
    </location>
</feature>
<dbReference type="GO" id="GO:0005634">
    <property type="term" value="C:nucleus"/>
    <property type="evidence" value="ECO:0007669"/>
    <property type="project" value="TreeGrafter"/>
</dbReference>
<dbReference type="GO" id="GO:0009651">
    <property type="term" value="P:response to salt stress"/>
    <property type="evidence" value="ECO:0007669"/>
    <property type="project" value="UniProtKB-ARBA"/>
</dbReference>
<evidence type="ECO:0000256" key="9">
    <source>
        <dbReference type="ARBA" id="ARBA00022824"/>
    </source>
</evidence>
<feature type="domain" description="Response regulatory" evidence="15">
    <location>
        <begin position="1039"/>
        <end position="1176"/>
    </location>
</feature>
<keyword evidence="6" id="KW-0808">Transferase</keyword>
<protein>
    <recommendedName>
        <fullName evidence="3">histidine kinase</fullName>
        <ecNumber evidence="3">2.7.13.3</ecNumber>
    </recommendedName>
</protein>
<evidence type="ECO:0000259" key="15">
    <source>
        <dbReference type="PROSITE" id="PS50110"/>
    </source>
</evidence>
<keyword evidence="8 17" id="KW-0418">Kinase</keyword>
<dbReference type="GO" id="GO:0010029">
    <property type="term" value="P:regulation of seed germination"/>
    <property type="evidence" value="ECO:0007669"/>
    <property type="project" value="UniProtKB-ARBA"/>
</dbReference>
<keyword evidence="4" id="KW-0217">Developmental protein</keyword>
<feature type="transmembrane region" description="Helical" evidence="13">
    <location>
        <begin position="29"/>
        <end position="49"/>
    </location>
</feature>
<dbReference type="GO" id="GO:0010087">
    <property type="term" value="P:phloem or xylem histogenesis"/>
    <property type="evidence" value="ECO:0007669"/>
    <property type="project" value="UniProtKB-ARBA"/>
</dbReference>
<dbReference type="Gene3D" id="3.30.450.350">
    <property type="entry name" value="CHASE domain"/>
    <property type="match status" value="1"/>
</dbReference>
<evidence type="ECO:0000256" key="11">
    <source>
        <dbReference type="ARBA" id="ARBA00023136"/>
    </source>
</evidence>
<evidence type="ECO:0000256" key="4">
    <source>
        <dbReference type="ARBA" id="ARBA00022473"/>
    </source>
</evidence>
<feature type="domain" description="CHASE" evidence="16">
    <location>
        <begin position="309"/>
        <end position="533"/>
    </location>
</feature>
<dbReference type="CDD" id="cd17546">
    <property type="entry name" value="REC_hyHK_CKI1_RcsC-like"/>
    <property type="match status" value="1"/>
</dbReference>
<comment type="catalytic activity">
    <reaction evidence="1">
        <text>ATP + protein L-histidine = ADP + protein N-phospho-L-histidine.</text>
        <dbReference type="EC" id="2.7.13.3"/>
    </reaction>
</comment>
<evidence type="ECO:0000313" key="17">
    <source>
        <dbReference type="EMBL" id="JAU30421.1"/>
    </source>
</evidence>
<dbReference type="GO" id="GO:0043424">
    <property type="term" value="F:protein histidine kinase binding"/>
    <property type="evidence" value="ECO:0007669"/>
    <property type="project" value="UniProtKB-ARBA"/>
</dbReference>
<dbReference type="GO" id="GO:0071215">
    <property type="term" value="P:cellular response to abscisic acid stimulus"/>
    <property type="evidence" value="ECO:0007669"/>
    <property type="project" value="UniProtKB-ARBA"/>
</dbReference>
<dbReference type="InterPro" id="IPR011006">
    <property type="entry name" value="CheY-like_superfamily"/>
</dbReference>
<keyword evidence="11 13" id="KW-0472">Membrane</keyword>
<keyword evidence="7 13" id="KW-0812">Transmembrane</keyword>
<dbReference type="SUPFAM" id="SSF47384">
    <property type="entry name" value="Homodimeric domain of signal transducing histidine kinase"/>
    <property type="match status" value="1"/>
</dbReference>
<dbReference type="GO" id="GO:0009909">
    <property type="term" value="P:regulation of flower development"/>
    <property type="evidence" value="ECO:0007669"/>
    <property type="project" value="UniProtKB-ARBA"/>
</dbReference>
<evidence type="ECO:0000256" key="8">
    <source>
        <dbReference type="ARBA" id="ARBA00022777"/>
    </source>
</evidence>
<dbReference type="InterPro" id="IPR036097">
    <property type="entry name" value="HisK_dim/P_sf"/>
</dbReference>
<keyword evidence="10 13" id="KW-1133">Transmembrane helix</keyword>
<dbReference type="PROSITE" id="PS50839">
    <property type="entry name" value="CHASE"/>
    <property type="match status" value="1"/>
</dbReference>
<comment type="subcellular location">
    <subcellularLocation>
        <location evidence="2">Endoplasmic reticulum membrane</location>
        <topology evidence="2">Multi-pass membrane protein</topology>
    </subcellularLocation>
</comment>
<accession>A0A1J3EJQ2</accession>
<evidence type="ECO:0000256" key="10">
    <source>
        <dbReference type="ARBA" id="ARBA00022989"/>
    </source>
</evidence>
<dbReference type="Gene3D" id="1.10.287.130">
    <property type="match status" value="1"/>
</dbReference>
<feature type="domain" description="Response regulatory" evidence="15">
    <location>
        <begin position="898"/>
        <end position="1016"/>
    </location>
</feature>
<gene>
    <name evidence="17" type="ORF">LC_TR10404_c0_g1_i1_g.36681</name>
</gene>
<dbReference type="PRINTS" id="PR00344">
    <property type="entry name" value="BCTRLSENSOR"/>
</dbReference>
<feature type="modified residue" description="4-aspartylphosphate" evidence="12">
    <location>
        <position position="948"/>
    </location>
</feature>
<dbReference type="InterPro" id="IPR003594">
    <property type="entry name" value="HATPase_dom"/>
</dbReference>
<dbReference type="PANTHER" id="PTHR43719">
    <property type="entry name" value="TWO-COMPONENT HISTIDINE KINASE"/>
    <property type="match status" value="1"/>
</dbReference>
<reference evidence="17" key="1">
    <citation type="submission" date="2016-07" db="EMBL/GenBank/DDBJ databases">
        <title>De novo transcriptome assembly of four accessions of the metal hyperaccumulator plant Noccaea caerulescens.</title>
        <authorList>
            <person name="Blande D."/>
            <person name="Halimaa P."/>
            <person name="Tervahauta A.I."/>
            <person name="Aarts M.G."/>
            <person name="Karenlampi S.O."/>
        </authorList>
    </citation>
    <scope>NUCLEOTIDE SEQUENCE</scope>
</reference>
<dbReference type="PROSITE" id="PS50110">
    <property type="entry name" value="RESPONSE_REGULATORY"/>
    <property type="match status" value="2"/>
</dbReference>
<dbReference type="FunFam" id="1.10.287.130:FF:000015">
    <property type="entry name" value="Histidine kinase 4"/>
    <property type="match status" value="1"/>
</dbReference>
<dbReference type="PANTHER" id="PTHR43719:SF35">
    <property type="entry name" value="HISTIDINE KINASE 2"/>
    <property type="match status" value="1"/>
</dbReference>
<dbReference type="GO" id="GO:0009884">
    <property type="term" value="F:cytokinin receptor activity"/>
    <property type="evidence" value="ECO:0007669"/>
    <property type="project" value="UniProtKB-ARBA"/>
</dbReference>
<evidence type="ECO:0000256" key="2">
    <source>
        <dbReference type="ARBA" id="ARBA00004477"/>
    </source>
</evidence>
<dbReference type="FunFam" id="3.30.450.350:FF:000001">
    <property type="entry name" value="Histidine kinase 4"/>
    <property type="match status" value="1"/>
</dbReference>
<dbReference type="InterPro" id="IPR003661">
    <property type="entry name" value="HisK_dim/P_dom"/>
</dbReference>
<dbReference type="Pfam" id="PF24896">
    <property type="entry name" value="Receiver_CRE1"/>
    <property type="match status" value="1"/>
</dbReference>
<dbReference type="GO" id="GO:0070417">
    <property type="term" value="P:cellular response to cold"/>
    <property type="evidence" value="ECO:0007669"/>
    <property type="project" value="UniProtKB-ARBA"/>
</dbReference>
<evidence type="ECO:0000256" key="12">
    <source>
        <dbReference type="PROSITE-ProRule" id="PRU00169"/>
    </source>
</evidence>
<dbReference type="CDD" id="cd16922">
    <property type="entry name" value="HATPase_EvgS-ArcB-TorS-like"/>
    <property type="match status" value="1"/>
</dbReference>
<keyword evidence="5 12" id="KW-0597">Phosphoprotein</keyword>
<dbReference type="SMART" id="SM00448">
    <property type="entry name" value="REC"/>
    <property type="match status" value="1"/>
</dbReference>
<dbReference type="Pfam" id="PF00512">
    <property type="entry name" value="HisKA"/>
    <property type="match status" value="1"/>
</dbReference>
<dbReference type="FunFam" id="3.40.50.2300:FF:000137">
    <property type="entry name" value="Histidine kinase 3"/>
    <property type="match status" value="1"/>
</dbReference>
<dbReference type="AlphaFoldDB" id="A0A1J3EJQ2"/>
<dbReference type="GO" id="GO:0080117">
    <property type="term" value="P:secondary growth"/>
    <property type="evidence" value="ECO:0007669"/>
    <property type="project" value="UniProtKB-ARBA"/>
</dbReference>
<dbReference type="InterPro" id="IPR001789">
    <property type="entry name" value="Sig_transdc_resp-reg_receiver"/>
</dbReference>
<dbReference type="EMBL" id="GEVK01022411">
    <property type="protein sequence ID" value="JAU30421.1"/>
    <property type="molecule type" value="Transcribed_RNA"/>
</dbReference>
<dbReference type="SUPFAM" id="SSF52172">
    <property type="entry name" value="CheY-like"/>
    <property type="match status" value="2"/>
</dbReference>
<feature type="modified residue" description="4-aspartylphosphate" evidence="12">
    <location>
        <position position="1089"/>
    </location>
</feature>
<evidence type="ECO:0000256" key="6">
    <source>
        <dbReference type="ARBA" id="ARBA00022679"/>
    </source>
</evidence>
<dbReference type="GO" id="GO:0048509">
    <property type="term" value="P:regulation of meristem development"/>
    <property type="evidence" value="ECO:0007669"/>
    <property type="project" value="UniProtKB-ARBA"/>
</dbReference>
<dbReference type="CDD" id="cd00082">
    <property type="entry name" value="HisKA"/>
    <property type="match status" value="1"/>
</dbReference>
<dbReference type="InterPro" id="IPR056839">
    <property type="entry name" value="Receiver_AHK4/CRE1_1st"/>
</dbReference>
<evidence type="ECO:0000256" key="3">
    <source>
        <dbReference type="ARBA" id="ARBA00012438"/>
    </source>
</evidence>
<dbReference type="GO" id="GO:0010271">
    <property type="term" value="P:regulation of chlorophyll catabolic process"/>
    <property type="evidence" value="ECO:0007669"/>
    <property type="project" value="UniProtKB-ARBA"/>
</dbReference>
<dbReference type="Gene3D" id="3.30.565.10">
    <property type="entry name" value="Histidine kinase-like ATPase, C-terminal domain"/>
    <property type="match status" value="1"/>
</dbReference>
<dbReference type="SMART" id="SM01079">
    <property type="entry name" value="CHASE"/>
    <property type="match status" value="1"/>
</dbReference>